<sequence>MGVERGKYASPEGSKSWEYLASGACSVLMFCVGSSIGWNSPSSVKLTAEDSPRRMSSAELSSLMSLIAIGQMLAPPLNSLIVDRIGRKNTILIGGLPLAFGWCLIAMAEGVPVLYVARFLAGLSQGIAYCACYMYVGEVASTEVRGVANVLLMLMLNLGMLLAFGLGPLMSIVSNAWLNLALSAAFLGGFSLVPESPYYLLMRDRHEEAEAVLEKIRGRSDVTEELEQIEHSLRSLRKQKESGGGNDGGSGGGSGKLCGLLLLDRPSLKAIWIIGLFSVTHHFGGYMAVIMYGQRIFRDLGIGSILSDHSASVINGLVQLVSVALTSLLVERWGRKPLIALSGLLSGSCNLFVAAYFCFPEAFAAYSLLALLALLLLVFAFNCGLLVVQGILISELFAPEVKALGVCLVTMNGGLLFTLGTKLYLTVVDTWHYGHSPPFFCFAIVCWAVTGLLLWITPETKGKSLLEIQKSL</sequence>
<organism evidence="10 11">
    <name type="scientific">Nasonia vitripennis</name>
    <name type="common">Parasitic wasp</name>
    <dbReference type="NCBI Taxonomy" id="7425"/>
    <lineage>
        <taxon>Eukaryota</taxon>
        <taxon>Metazoa</taxon>
        <taxon>Ecdysozoa</taxon>
        <taxon>Arthropoda</taxon>
        <taxon>Hexapoda</taxon>
        <taxon>Insecta</taxon>
        <taxon>Pterygota</taxon>
        <taxon>Neoptera</taxon>
        <taxon>Endopterygota</taxon>
        <taxon>Hymenoptera</taxon>
        <taxon>Apocrita</taxon>
        <taxon>Proctotrupomorpha</taxon>
        <taxon>Chalcidoidea</taxon>
        <taxon>Pteromalidae</taxon>
        <taxon>Pteromalinae</taxon>
        <taxon>Nasonia</taxon>
    </lineage>
</organism>
<evidence type="ECO:0000256" key="6">
    <source>
        <dbReference type="ARBA" id="ARBA00022989"/>
    </source>
</evidence>
<dbReference type="PANTHER" id="PTHR48021">
    <property type="match status" value="1"/>
</dbReference>
<feature type="transmembrane region" description="Helical" evidence="8">
    <location>
        <begin position="404"/>
        <end position="425"/>
    </location>
</feature>
<comment type="subcellular location">
    <subcellularLocation>
        <location evidence="1">Cell membrane</location>
        <topology evidence="1">Multi-pass membrane protein</topology>
    </subcellularLocation>
</comment>
<dbReference type="PROSITE" id="PS00216">
    <property type="entry name" value="SUGAR_TRANSPORT_1"/>
    <property type="match status" value="1"/>
</dbReference>
<evidence type="ECO:0000256" key="3">
    <source>
        <dbReference type="ARBA" id="ARBA00022475"/>
    </source>
</evidence>
<feature type="transmembrane region" description="Helical" evidence="8">
    <location>
        <begin position="337"/>
        <end position="357"/>
    </location>
</feature>
<feature type="transmembrane region" description="Helical" evidence="8">
    <location>
        <begin position="437"/>
        <end position="456"/>
    </location>
</feature>
<evidence type="ECO:0000313" key="11">
    <source>
        <dbReference type="Proteomes" id="UP000002358"/>
    </source>
</evidence>
<dbReference type="OMA" id="NIMYEAL"/>
<dbReference type="InParanoid" id="A0A7M7G337"/>
<feature type="transmembrane region" description="Helical" evidence="8">
    <location>
        <begin position="148"/>
        <end position="170"/>
    </location>
</feature>
<keyword evidence="5 8" id="KW-0812">Transmembrane</keyword>
<dbReference type="Proteomes" id="UP000002358">
    <property type="component" value="Chromosome 2"/>
</dbReference>
<dbReference type="InterPro" id="IPR020846">
    <property type="entry name" value="MFS_dom"/>
</dbReference>
<dbReference type="PROSITE" id="PS00217">
    <property type="entry name" value="SUGAR_TRANSPORT_2"/>
    <property type="match status" value="1"/>
</dbReference>
<keyword evidence="3" id="KW-1003">Cell membrane</keyword>
<keyword evidence="4" id="KW-0762">Sugar transport</keyword>
<feature type="domain" description="Major facilitator superfamily (MFS) profile" evidence="9">
    <location>
        <begin position="1"/>
        <end position="461"/>
    </location>
</feature>
<dbReference type="InterPro" id="IPR036259">
    <property type="entry name" value="MFS_trans_sf"/>
</dbReference>
<feature type="transmembrane region" description="Helical" evidence="8">
    <location>
        <begin position="60"/>
        <end position="78"/>
    </location>
</feature>
<dbReference type="SUPFAM" id="SSF103473">
    <property type="entry name" value="MFS general substrate transporter"/>
    <property type="match status" value="1"/>
</dbReference>
<feature type="transmembrane region" description="Helical" evidence="8">
    <location>
        <begin position="270"/>
        <end position="292"/>
    </location>
</feature>
<keyword evidence="11" id="KW-1185">Reference proteome</keyword>
<evidence type="ECO:0000256" key="8">
    <source>
        <dbReference type="SAM" id="Phobius"/>
    </source>
</evidence>
<evidence type="ECO:0000256" key="2">
    <source>
        <dbReference type="ARBA" id="ARBA00022448"/>
    </source>
</evidence>
<dbReference type="InterPro" id="IPR005828">
    <property type="entry name" value="MFS_sugar_transport-like"/>
</dbReference>
<dbReference type="InterPro" id="IPR005829">
    <property type="entry name" value="Sugar_transporter_CS"/>
</dbReference>
<dbReference type="GO" id="GO:0022857">
    <property type="term" value="F:transmembrane transporter activity"/>
    <property type="evidence" value="ECO:0007669"/>
    <property type="project" value="InterPro"/>
</dbReference>
<name>A0A7M7G337_NASVI</name>
<accession>A0A7M7G337</accession>
<keyword evidence="7 8" id="KW-0472">Membrane</keyword>
<reference evidence="10" key="1">
    <citation type="submission" date="2021-01" db="UniProtKB">
        <authorList>
            <consortium name="EnsemblMetazoa"/>
        </authorList>
    </citation>
    <scope>IDENTIFICATION</scope>
</reference>
<proteinExistence type="predicted"/>
<dbReference type="EnsemblMetazoa" id="XM_001602109">
    <property type="protein sequence ID" value="XP_001602159"/>
    <property type="gene ID" value="LOC100118101"/>
</dbReference>
<protein>
    <recommendedName>
        <fullName evidence="9">Major facilitator superfamily (MFS) profile domain-containing protein</fullName>
    </recommendedName>
</protein>
<evidence type="ECO:0000256" key="1">
    <source>
        <dbReference type="ARBA" id="ARBA00004651"/>
    </source>
</evidence>
<keyword evidence="6 8" id="KW-1133">Transmembrane helix</keyword>
<keyword evidence="2" id="KW-0813">Transport</keyword>
<feature type="transmembrane region" description="Helical" evidence="8">
    <location>
        <begin position="363"/>
        <end position="392"/>
    </location>
</feature>
<feature type="transmembrane region" description="Helical" evidence="8">
    <location>
        <begin position="20"/>
        <end position="40"/>
    </location>
</feature>
<feature type="transmembrane region" description="Helical" evidence="8">
    <location>
        <begin position="90"/>
        <end position="108"/>
    </location>
</feature>
<evidence type="ECO:0000256" key="4">
    <source>
        <dbReference type="ARBA" id="ARBA00022597"/>
    </source>
</evidence>
<feature type="transmembrane region" description="Helical" evidence="8">
    <location>
        <begin position="114"/>
        <end position="136"/>
    </location>
</feature>
<dbReference type="Pfam" id="PF00083">
    <property type="entry name" value="Sugar_tr"/>
    <property type="match status" value="1"/>
</dbReference>
<dbReference type="SMR" id="A0A7M7G337"/>
<dbReference type="FunFam" id="1.20.1250.20:FF:000218">
    <property type="entry name" value="facilitated trehalose transporter Tret1"/>
    <property type="match status" value="1"/>
</dbReference>
<evidence type="ECO:0000256" key="5">
    <source>
        <dbReference type="ARBA" id="ARBA00022692"/>
    </source>
</evidence>
<gene>
    <name evidence="10" type="primary">100118101</name>
</gene>
<dbReference type="KEGG" id="nvi:100118101"/>
<evidence type="ECO:0000259" key="9">
    <source>
        <dbReference type="PROSITE" id="PS50850"/>
    </source>
</evidence>
<evidence type="ECO:0000256" key="7">
    <source>
        <dbReference type="ARBA" id="ARBA00023136"/>
    </source>
</evidence>
<dbReference type="PROSITE" id="PS50850">
    <property type="entry name" value="MFS"/>
    <property type="match status" value="1"/>
</dbReference>
<dbReference type="AlphaFoldDB" id="A0A7M7G337"/>
<dbReference type="GO" id="GO:0005886">
    <property type="term" value="C:plasma membrane"/>
    <property type="evidence" value="ECO:0007669"/>
    <property type="project" value="UniProtKB-SubCell"/>
</dbReference>
<dbReference type="OrthoDB" id="6133115at2759"/>
<dbReference type="Gene3D" id="1.20.1250.20">
    <property type="entry name" value="MFS general substrate transporter like domains"/>
    <property type="match status" value="1"/>
</dbReference>
<evidence type="ECO:0000313" key="10">
    <source>
        <dbReference type="EnsemblMetazoa" id="XP_001602159"/>
    </source>
</evidence>
<dbReference type="InterPro" id="IPR050549">
    <property type="entry name" value="MFS_Trehalose_Transporter"/>
</dbReference>
<dbReference type="PANTHER" id="PTHR48021:SF46">
    <property type="entry name" value="MAJOR FACILITATOR SUPERFAMILY (MFS) PROFILE DOMAIN-CONTAINING PROTEIN"/>
    <property type="match status" value="1"/>
</dbReference>